<feature type="binding site" evidence="14">
    <location>
        <position position="424"/>
    </location>
    <ligand>
        <name>Zn(2+)</name>
        <dbReference type="ChEBI" id="CHEBI:29105"/>
        <note>catalytic</note>
    </ligand>
</feature>
<evidence type="ECO:0000313" key="18">
    <source>
        <dbReference type="Proteomes" id="UP000182693"/>
    </source>
</evidence>
<feature type="binding site" evidence="14">
    <location>
        <begin position="202"/>
        <end position="209"/>
    </location>
    <ligand>
        <name>ATP</name>
        <dbReference type="ChEBI" id="CHEBI:30616"/>
    </ligand>
</feature>
<evidence type="ECO:0000313" key="17">
    <source>
        <dbReference type="EMBL" id="OIO65894.1"/>
    </source>
</evidence>
<comment type="subunit">
    <text evidence="14">Homohexamer.</text>
</comment>
<dbReference type="Proteomes" id="UP000182693">
    <property type="component" value="Unassembled WGS sequence"/>
</dbReference>
<keyword evidence="6 14" id="KW-0547">Nucleotide-binding</keyword>
<evidence type="ECO:0000256" key="9">
    <source>
        <dbReference type="ARBA" id="ARBA00022840"/>
    </source>
</evidence>
<feature type="domain" description="AAA+ ATPase" evidence="16">
    <location>
        <begin position="194"/>
        <end position="333"/>
    </location>
</feature>
<evidence type="ECO:0000256" key="4">
    <source>
        <dbReference type="ARBA" id="ARBA00022692"/>
    </source>
</evidence>
<dbReference type="Pfam" id="PF00004">
    <property type="entry name" value="AAA"/>
    <property type="match status" value="1"/>
</dbReference>
<dbReference type="GO" id="GO:0008270">
    <property type="term" value="F:zinc ion binding"/>
    <property type="evidence" value="ECO:0007669"/>
    <property type="project" value="UniProtKB-UniRule"/>
</dbReference>
<dbReference type="GO" id="GO:0005886">
    <property type="term" value="C:plasma membrane"/>
    <property type="evidence" value="ECO:0007669"/>
    <property type="project" value="UniProtKB-SubCell"/>
</dbReference>
<dbReference type="GO" id="GO:0004222">
    <property type="term" value="F:metalloendopeptidase activity"/>
    <property type="evidence" value="ECO:0007669"/>
    <property type="project" value="InterPro"/>
</dbReference>
<feature type="transmembrane region" description="Helical" evidence="14">
    <location>
        <begin position="108"/>
        <end position="131"/>
    </location>
</feature>
<proteinExistence type="inferred from homology"/>
<dbReference type="InterPro" id="IPR041569">
    <property type="entry name" value="AAA_lid_3"/>
</dbReference>
<dbReference type="SMART" id="SM00382">
    <property type="entry name" value="AAA"/>
    <property type="match status" value="1"/>
</dbReference>
<keyword evidence="10 14" id="KW-1133">Transmembrane helix</keyword>
<reference evidence="17 18" key="1">
    <citation type="journal article" date="2016" name="Environ. Microbiol.">
        <title>Genomic resolution of a cold subsurface aquifer community provides metabolic insights for novel microbes adapted to high CO concentrations.</title>
        <authorList>
            <person name="Probst A.J."/>
            <person name="Castelle C.J."/>
            <person name="Singh A."/>
            <person name="Brown C.T."/>
            <person name="Anantharaman K."/>
            <person name="Sharon I."/>
            <person name="Hug L.A."/>
            <person name="Burstein D."/>
            <person name="Emerson J.B."/>
            <person name="Thomas B.C."/>
            <person name="Banfield J.F."/>
        </authorList>
    </citation>
    <scope>NUCLEOTIDE SEQUENCE [LARGE SCALE GENOMIC DNA]</scope>
    <source>
        <strain evidence="17">CG1_02_39_135</strain>
    </source>
</reference>
<dbReference type="Pfam" id="PF17862">
    <property type="entry name" value="AAA_lid_3"/>
    <property type="match status" value="1"/>
</dbReference>
<evidence type="ECO:0000256" key="13">
    <source>
        <dbReference type="ARBA" id="ARBA00061570"/>
    </source>
</evidence>
<dbReference type="PROSITE" id="PS00674">
    <property type="entry name" value="AAA"/>
    <property type="match status" value="1"/>
</dbReference>
<dbReference type="SUPFAM" id="SSF140990">
    <property type="entry name" value="FtsH protease domain-like"/>
    <property type="match status" value="1"/>
</dbReference>
<dbReference type="AlphaFoldDB" id="A0A1J4Y3T8"/>
<dbReference type="Pfam" id="PF01434">
    <property type="entry name" value="Peptidase_M41"/>
    <property type="match status" value="1"/>
</dbReference>
<feature type="binding site" evidence="14">
    <location>
        <position position="500"/>
    </location>
    <ligand>
        <name>Zn(2+)</name>
        <dbReference type="ChEBI" id="CHEBI:29105"/>
        <note>catalytic</note>
    </ligand>
</feature>
<dbReference type="Gene3D" id="1.20.58.760">
    <property type="entry name" value="Peptidase M41"/>
    <property type="match status" value="1"/>
</dbReference>
<evidence type="ECO:0000256" key="1">
    <source>
        <dbReference type="ARBA" id="ARBA00004370"/>
    </source>
</evidence>
<dbReference type="HAMAP" id="MF_01458">
    <property type="entry name" value="FtsH"/>
    <property type="match status" value="1"/>
</dbReference>
<dbReference type="InterPro" id="IPR037219">
    <property type="entry name" value="Peptidase_M41-like"/>
</dbReference>
<dbReference type="STRING" id="1805425.AUJ30_00260"/>
<dbReference type="PANTHER" id="PTHR23076">
    <property type="entry name" value="METALLOPROTEASE M41 FTSH"/>
    <property type="match status" value="1"/>
</dbReference>
<evidence type="ECO:0000256" key="6">
    <source>
        <dbReference type="ARBA" id="ARBA00022741"/>
    </source>
</evidence>
<comment type="similarity">
    <text evidence="15">Belongs to the AAA ATPase family.</text>
</comment>
<dbReference type="GO" id="GO:0005524">
    <property type="term" value="F:ATP binding"/>
    <property type="evidence" value="ECO:0007669"/>
    <property type="project" value="UniProtKB-UniRule"/>
</dbReference>
<evidence type="ECO:0000256" key="8">
    <source>
        <dbReference type="ARBA" id="ARBA00022833"/>
    </source>
</evidence>
<comment type="function">
    <text evidence="14">Acts as a processive, ATP-dependent zinc metallopeptidase for both cytoplasmic and membrane proteins. Plays a role in the quality control of integral membrane proteins.</text>
</comment>
<keyword evidence="14" id="KW-1003">Cell membrane</keyword>
<evidence type="ECO:0000256" key="7">
    <source>
        <dbReference type="ARBA" id="ARBA00022801"/>
    </source>
</evidence>
<comment type="subcellular location">
    <subcellularLocation>
        <location evidence="14">Cell membrane</location>
        <topology evidence="14">Multi-pass membrane protein</topology>
        <orientation evidence="14">Cytoplasmic side</orientation>
    </subcellularLocation>
    <subcellularLocation>
        <location evidence="1">Membrane</location>
    </subcellularLocation>
</comment>
<keyword evidence="5 14" id="KW-0479">Metal-binding</keyword>
<dbReference type="CDD" id="cd19501">
    <property type="entry name" value="RecA-like_FtsH"/>
    <property type="match status" value="1"/>
</dbReference>
<dbReference type="EC" id="3.4.24.-" evidence="14"/>
<dbReference type="InterPro" id="IPR003959">
    <property type="entry name" value="ATPase_AAA_core"/>
</dbReference>
<dbReference type="GO" id="GO:0004176">
    <property type="term" value="F:ATP-dependent peptidase activity"/>
    <property type="evidence" value="ECO:0007669"/>
    <property type="project" value="InterPro"/>
</dbReference>
<dbReference type="InterPro" id="IPR027417">
    <property type="entry name" value="P-loop_NTPase"/>
</dbReference>
<comment type="similarity">
    <text evidence="13 14">In the central section; belongs to the AAA ATPase family.</text>
</comment>
<dbReference type="InterPro" id="IPR000642">
    <property type="entry name" value="Peptidase_M41"/>
</dbReference>
<dbReference type="InterPro" id="IPR003960">
    <property type="entry name" value="ATPase_AAA_CS"/>
</dbReference>
<evidence type="ECO:0000256" key="3">
    <source>
        <dbReference type="ARBA" id="ARBA00022670"/>
    </source>
</evidence>
<evidence type="ECO:0000259" key="16">
    <source>
        <dbReference type="SMART" id="SM00382"/>
    </source>
</evidence>
<keyword evidence="17" id="KW-0132">Cell division</keyword>
<evidence type="ECO:0000256" key="14">
    <source>
        <dbReference type="HAMAP-Rule" id="MF_01458"/>
    </source>
</evidence>
<accession>A0A1J4Y3T8</accession>
<evidence type="ECO:0000256" key="11">
    <source>
        <dbReference type="ARBA" id="ARBA00023049"/>
    </source>
</evidence>
<dbReference type="FunFam" id="1.20.58.760:FF:000001">
    <property type="entry name" value="ATP-dependent zinc metalloprotease FtsH"/>
    <property type="match status" value="1"/>
</dbReference>
<comment type="caution">
    <text evidence="17">The sequence shown here is derived from an EMBL/GenBank/DDBJ whole genome shotgun (WGS) entry which is preliminary data.</text>
</comment>
<dbReference type="GO" id="GO:0030163">
    <property type="term" value="P:protein catabolic process"/>
    <property type="evidence" value="ECO:0007669"/>
    <property type="project" value="UniProtKB-UniRule"/>
</dbReference>
<feature type="active site" evidence="14">
    <location>
        <position position="425"/>
    </location>
</feature>
<keyword evidence="17" id="KW-0131">Cell cycle</keyword>
<dbReference type="EMBL" id="MNWX01000004">
    <property type="protein sequence ID" value="OIO65894.1"/>
    <property type="molecule type" value="Genomic_DNA"/>
</dbReference>
<organism evidence="17 18">
    <name type="scientific">Candidatus Wolfebacteria bacterium CG1_02_39_135</name>
    <dbReference type="NCBI Taxonomy" id="1805425"/>
    <lineage>
        <taxon>Bacteria</taxon>
        <taxon>Candidatus Wolfeibacteriota</taxon>
    </lineage>
</organism>
<dbReference type="GO" id="GO:0051301">
    <property type="term" value="P:cell division"/>
    <property type="evidence" value="ECO:0007669"/>
    <property type="project" value="UniProtKB-KW"/>
</dbReference>
<name>A0A1J4Y3T8_9BACT</name>
<dbReference type="FunFam" id="1.10.8.60:FF:000001">
    <property type="entry name" value="ATP-dependent zinc metalloprotease FtsH"/>
    <property type="match status" value="1"/>
</dbReference>
<evidence type="ECO:0000256" key="2">
    <source>
        <dbReference type="ARBA" id="ARBA00010044"/>
    </source>
</evidence>
<dbReference type="NCBIfam" id="TIGR01241">
    <property type="entry name" value="FtsH_fam"/>
    <property type="match status" value="1"/>
</dbReference>
<dbReference type="InterPro" id="IPR003593">
    <property type="entry name" value="AAA+_ATPase"/>
</dbReference>
<dbReference type="Gene3D" id="1.10.8.60">
    <property type="match status" value="1"/>
</dbReference>
<dbReference type="FunFam" id="3.40.50.300:FF:000001">
    <property type="entry name" value="ATP-dependent zinc metalloprotease FtsH"/>
    <property type="match status" value="1"/>
</dbReference>
<protein>
    <recommendedName>
        <fullName evidence="14">ATP-dependent zinc metalloprotease FtsH</fullName>
        <ecNumber evidence="14">3.4.24.-</ecNumber>
    </recommendedName>
</protein>
<evidence type="ECO:0000256" key="5">
    <source>
        <dbReference type="ARBA" id="ARBA00022723"/>
    </source>
</evidence>
<dbReference type="GO" id="GO:0006508">
    <property type="term" value="P:proteolysis"/>
    <property type="evidence" value="ECO:0007669"/>
    <property type="project" value="UniProtKB-KW"/>
</dbReference>
<dbReference type="GO" id="GO:0016887">
    <property type="term" value="F:ATP hydrolysis activity"/>
    <property type="evidence" value="ECO:0007669"/>
    <property type="project" value="UniProtKB-UniRule"/>
</dbReference>
<feature type="binding site" evidence="14">
    <location>
        <position position="428"/>
    </location>
    <ligand>
        <name>Zn(2+)</name>
        <dbReference type="ChEBI" id="CHEBI:29105"/>
        <note>catalytic</note>
    </ligand>
</feature>
<keyword evidence="4 14" id="KW-0812">Transmembrane</keyword>
<evidence type="ECO:0000256" key="10">
    <source>
        <dbReference type="ARBA" id="ARBA00022989"/>
    </source>
</evidence>
<dbReference type="InterPro" id="IPR005936">
    <property type="entry name" value="FtsH"/>
</dbReference>
<evidence type="ECO:0000256" key="15">
    <source>
        <dbReference type="RuleBase" id="RU003651"/>
    </source>
</evidence>
<dbReference type="SUPFAM" id="SSF52540">
    <property type="entry name" value="P-loop containing nucleoside triphosphate hydrolases"/>
    <property type="match status" value="1"/>
</dbReference>
<feature type="transmembrane region" description="Helical" evidence="14">
    <location>
        <begin position="7"/>
        <end position="26"/>
    </location>
</feature>
<evidence type="ECO:0000256" key="12">
    <source>
        <dbReference type="ARBA" id="ARBA00023136"/>
    </source>
</evidence>
<keyword evidence="7 14" id="KW-0378">Hydrolase</keyword>
<dbReference type="Gene3D" id="3.40.50.300">
    <property type="entry name" value="P-loop containing nucleotide triphosphate hydrolases"/>
    <property type="match status" value="1"/>
</dbReference>
<gene>
    <name evidence="14" type="primary">ftsH</name>
    <name evidence="17" type="ORF">AUJ30_00260</name>
</gene>
<sequence length="611" mass="67882">MSGLTKNIFGAIITLLLIAFVFSLFYTEQKPTTVFSLDQLASKINSGEVAKITVSGNDLTIQLKDGPQATSKKETEVGLSETLKNYGVNPLALQKVNLEIKEESGFRYWASILIPSLLPLLIIGVFLWLMFRQARTGMSQAFTFGKANIKLFTQFKDRITFEDVAGLKEAKEELVEVVDFLKNPKKYLEIGARIPRGILLYGSTGTGKTLLARSVAGESNVPFFHISGSEFVEMFVGIGASRVRDLFRTAKKAAPCIVFIDEIDAVGRERGAGLGGGHDEREQTLNQILVEMDGFDRETQVIVIAATNRPDILDSALLRPGRFDRRIILDLPNINDREAILKIHSREKILNRDINLRQVAERTPGFSGADLANLLNEAAILAARKNRKEVIQQNIFDSIEKVLLGPERRSRVLSVKEKEITAYHEAGHALVATSIKNADPVHKVSIIARGRTGGYTLKLPIEETYLRTKSQFMADLAVLLGGYISERIIFGDISTGGSNDLQIASDLARKLVTKFGMSEKIGPITYGKTEELVFLGREIATEKNYSEKVAGEIDKEVRAIIEKARDLAKKIITSRNRVLKAIAKKLIEKETLEREEFDTLIKSFKLKPISV</sequence>
<keyword evidence="9 14" id="KW-0067">ATP-binding</keyword>
<comment type="cofactor">
    <cofactor evidence="14">
        <name>Zn(2+)</name>
        <dbReference type="ChEBI" id="CHEBI:29105"/>
    </cofactor>
    <text evidence="14">Binds 1 zinc ion per subunit.</text>
</comment>
<comment type="similarity">
    <text evidence="2 14">In the C-terminal section; belongs to the peptidase M41 family.</text>
</comment>
<keyword evidence="3 14" id="KW-0645">Protease</keyword>
<dbReference type="PANTHER" id="PTHR23076:SF97">
    <property type="entry name" value="ATP-DEPENDENT ZINC METALLOPROTEASE YME1L1"/>
    <property type="match status" value="1"/>
</dbReference>
<keyword evidence="8 14" id="KW-0862">Zinc</keyword>
<keyword evidence="12 14" id="KW-0472">Membrane</keyword>
<keyword evidence="11 14" id="KW-0482">Metalloprotease</keyword>